<evidence type="ECO:0000256" key="8">
    <source>
        <dbReference type="ARBA" id="ARBA00022679"/>
    </source>
</evidence>
<evidence type="ECO:0000256" key="12">
    <source>
        <dbReference type="PIRNR" id="PIRNR006250"/>
    </source>
</evidence>
<organism evidence="16 17">
    <name type="scientific">Candidatus Nealsonbacteria bacterium CG08_land_8_20_14_0_20_38_20</name>
    <dbReference type="NCBI Taxonomy" id="1974705"/>
    <lineage>
        <taxon>Bacteria</taxon>
        <taxon>Candidatus Nealsoniibacteriota</taxon>
    </lineage>
</organism>
<evidence type="ECO:0000256" key="9">
    <source>
        <dbReference type="ARBA" id="ARBA00033102"/>
    </source>
</evidence>
<dbReference type="Gene3D" id="3.90.1170.20">
    <property type="entry name" value="Quinolinate phosphoribosyl transferase, N-terminal domain"/>
    <property type="match status" value="1"/>
</dbReference>
<dbReference type="PIRSF" id="PIRSF006250">
    <property type="entry name" value="NadC_ModD"/>
    <property type="match status" value="1"/>
</dbReference>
<dbReference type="SUPFAM" id="SSF54675">
    <property type="entry name" value="Nicotinate/Quinolinate PRTase N-terminal domain-like"/>
    <property type="match status" value="1"/>
</dbReference>
<dbReference type="PANTHER" id="PTHR32179">
    <property type="entry name" value="NICOTINATE-NUCLEOTIDE PYROPHOSPHORYLASE [CARBOXYLATING]"/>
    <property type="match status" value="1"/>
</dbReference>
<dbReference type="InterPro" id="IPR002638">
    <property type="entry name" value="Quinolinate_PRibosylTrfase_C"/>
</dbReference>
<evidence type="ECO:0000256" key="6">
    <source>
        <dbReference type="ARBA" id="ARBA00022642"/>
    </source>
</evidence>
<evidence type="ECO:0000256" key="2">
    <source>
        <dbReference type="ARBA" id="ARBA00004893"/>
    </source>
</evidence>
<name>A0A2H0YLZ2_9BACT</name>
<dbReference type="GO" id="GO:0005737">
    <property type="term" value="C:cytoplasm"/>
    <property type="evidence" value="ECO:0007669"/>
    <property type="project" value="TreeGrafter"/>
</dbReference>
<evidence type="ECO:0000259" key="15">
    <source>
        <dbReference type="Pfam" id="PF02749"/>
    </source>
</evidence>
<dbReference type="GO" id="GO:0009435">
    <property type="term" value="P:NAD+ biosynthetic process"/>
    <property type="evidence" value="ECO:0007669"/>
    <property type="project" value="UniProtKB-UniPathway"/>
</dbReference>
<keyword evidence="7 12" id="KW-0328">Glycosyltransferase</keyword>
<comment type="similarity">
    <text evidence="3 12">Belongs to the NadC/ModD family.</text>
</comment>
<dbReference type="UniPathway" id="UPA00253">
    <property type="reaction ID" value="UER00331"/>
</dbReference>
<comment type="catalytic activity">
    <reaction evidence="10">
        <text>nicotinate beta-D-ribonucleotide + CO2 + diphosphate = quinolinate + 5-phospho-alpha-D-ribose 1-diphosphate + 2 H(+)</text>
        <dbReference type="Rhea" id="RHEA:12733"/>
        <dbReference type="ChEBI" id="CHEBI:15378"/>
        <dbReference type="ChEBI" id="CHEBI:16526"/>
        <dbReference type="ChEBI" id="CHEBI:29959"/>
        <dbReference type="ChEBI" id="CHEBI:33019"/>
        <dbReference type="ChEBI" id="CHEBI:57502"/>
        <dbReference type="ChEBI" id="CHEBI:58017"/>
        <dbReference type="EC" id="2.4.2.19"/>
    </reaction>
</comment>
<dbReference type="InterPro" id="IPR027277">
    <property type="entry name" value="NadC/ModD"/>
</dbReference>
<dbReference type="Pfam" id="PF01729">
    <property type="entry name" value="QRPTase_C"/>
    <property type="match status" value="1"/>
</dbReference>
<dbReference type="FunFam" id="3.20.20.70:FF:000030">
    <property type="entry name" value="Nicotinate-nucleotide pyrophosphorylase, carboxylating"/>
    <property type="match status" value="1"/>
</dbReference>
<evidence type="ECO:0000256" key="11">
    <source>
        <dbReference type="ARBA" id="ARBA00069173"/>
    </source>
</evidence>
<dbReference type="Proteomes" id="UP000230088">
    <property type="component" value="Unassembled WGS sequence"/>
</dbReference>
<evidence type="ECO:0000259" key="14">
    <source>
        <dbReference type="Pfam" id="PF01729"/>
    </source>
</evidence>
<keyword evidence="13" id="KW-0175">Coiled coil</keyword>
<evidence type="ECO:0000256" key="7">
    <source>
        <dbReference type="ARBA" id="ARBA00022676"/>
    </source>
</evidence>
<keyword evidence="8 12" id="KW-0808">Transferase</keyword>
<sequence length="276" mass="30620">MDWEKVKNLVKMALKEDIGPGDITTEAVIPKDLKAVAFILAKEEGIIAGLEIAKLVFQTLDPKIIFKKLVKDGNRVKDGQKIAEIYGNARKILSAERTALNFLQRLSGIAALTNEFVQKVKPFKAKILDTRKTTPGLRLLEKYAVRTGGGKNHRLGLWDEILIKGNHVDLVGLKEAVKKAKELEKKVEVEARSLKEVKQALEAGADIIMLENMDLRIIKEGVRLIGKRALIEVSGGVNLDNVREIAKAGPDWISIGRLTHSVKSLDISLRIQLNKN</sequence>
<comment type="pathway">
    <text evidence="2">Cofactor biosynthesis; NAD(+) biosynthesis; nicotinate D-ribonucleotide from quinolinate: step 1/1.</text>
</comment>
<gene>
    <name evidence="16" type="primary">nadC</name>
    <name evidence="16" type="ORF">COT33_01515</name>
</gene>
<dbReference type="EC" id="2.4.2.19" evidence="5"/>
<dbReference type="InterPro" id="IPR036068">
    <property type="entry name" value="Nicotinate_pribotase-like_C"/>
</dbReference>
<proteinExistence type="inferred from homology"/>
<evidence type="ECO:0000313" key="16">
    <source>
        <dbReference type="EMBL" id="PIS39515.1"/>
    </source>
</evidence>
<reference evidence="17" key="1">
    <citation type="submission" date="2017-09" db="EMBL/GenBank/DDBJ databases">
        <title>Depth-based differentiation of microbial function through sediment-hosted aquifers and enrichment of novel symbionts in the deep terrestrial subsurface.</title>
        <authorList>
            <person name="Probst A.J."/>
            <person name="Ladd B."/>
            <person name="Jarett J.K."/>
            <person name="Geller-Mcgrath D.E."/>
            <person name="Sieber C.M.K."/>
            <person name="Emerson J.B."/>
            <person name="Anantharaman K."/>
            <person name="Thomas B.C."/>
            <person name="Malmstrom R."/>
            <person name="Stieglmeier M."/>
            <person name="Klingl A."/>
            <person name="Woyke T."/>
            <person name="Ryan C.M."/>
            <person name="Banfield J.F."/>
        </authorList>
    </citation>
    <scope>NUCLEOTIDE SEQUENCE [LARGE SCALE GENOMIC DNA]</scope>
</reference>
<dbReference type="GO" id="GO:0034213">
    <property type="term" value="P:quinolinate catabolic process"/>
    <property type="evidence" value="ECO:0007669"/>
    <property type="project" value="TreeGrafter"/>
</dbReference>
<keyword evidence="6" id="KW-0662">Pyridine nucleotide biosynthesis</keyword>
<dbReference type="Gene3D" id="3.20.20.70">
    <property type="entry name" value="Aldolase class I"/>
    <property type="match status" value="1"/>
</dbReference>
<evidence type="ECO:0000256" key="5">
    <source>
        <dbReference type="ARBA" id="ARBA00011944"/>
    </source>
</evidence>
<dbReference type="EMBL" id="PEYD01000029">
    <property type="protein sequence ID" value="PIS39515.1"/>
    <property type="molecule type" value="Genomic_DNA"/>
</dbReference>
<evidence type="ECO:0000256" key="13">
    <source>
        <dbReference type="SAM" id="Coils"/>
    </source>
</evidence>
<dbReference type="InterPro" id="IPR022412">
    <property type="entry name" value="Quinolinate_PRibosylTrfase_N"/>
</dbReference>
<evidence type="ECO:0000256" key="4">
    <source>
        <dbReference type="ARBA" id="ARBA00011218"/>
    </source>
</evidence>
<evidence type="ECO:0000313" key="17">
    <source>
        <dbReference type="Proteomes" id="UP000230088"/>
    </source>
</evidence>
<dbReference type="NCBIfam" id="TIGR00078">
    <property type="entry name" value="nadC"/>
    <property type="match status" value="1"/>
</dbReference>
<dbReference type="InterPro" id="IPR004393">
    <property type="entry name" value="NadC"/>
</dbReference>
<comment type="function">
    <text evidence="1">Involved in the catabolism of quinolinic acid (QA).</text>
</comment>
<evidence type="ECO:0000256" key="3">
    <source>
        <dbReference type="ARBA" id="ARBA00009400"/>
    </source>
</evidence>
<evidence type="ECO:0000256" key="10">
    <source>
        <dbReference type="ARBA" id="ARBA00047445"/>
    </source>
</evidence>
<comment type="subunit">
    <text evidence="4">Hexamer formed by 3 homodimers.</text>
</comment>
<feature type="coiled-coil region" evidence="13">
    <location>
        <begin position="170"/>
        <end position="200"/>
    </location>
</feature>
<dbReference type="SUPFAM" id="SSF51690">
    <property type="entry name" value="Nicotinate/Quinolinate PRTase C-terminal domain-like"/>
    <property type="match status" value="1"/>
</dbReference>
<evidence type="ECO:0000256" key="1">
    <source>
        <dbReference type="ARBA" id="ARBA00003237"/>
    </source>
</evidence>
<comment type="caution">
    <text evidence="16">The sequence shown here is derived from an EMBL/GenBank/DDBJ whole genome shotgun (WGS) entry which is preliminary data.</text>
</comment>
<dbReference type="Pfam" id="PF02749">
    <property type="entry name" value="QRPTase_N"/>
    <property type="match status" value="1"/>
</dbReference>
<protein>
    <recommendedName>
        <fullName evidence="11">Probable nicotinate-nucleotide pyrophosphorylase [carboxylating]</fullName>
        <ecNumber evidence="5">2.4.2.19</ecNumber>
    </recommendedName>
    <alternativeName>
        <fullName evidence="9">Quinolinate phosphoribosyltransferase [decarboxylating]</fullName>
    </alternativeName>
</protein>
<dbReference type="AlphaFoldDB" id="A0A2H0YLZ2"/>
<feature type="domain" description="Quinolinate phosphoribosyl transferase C-terminal" evidence="14">
    <location>
        <begin position="109"/>
        <end position="270"/>
    </location>
</feature>
<dbReference type="FunFam" id="3.90.1170.20:FF:000001">
    <property type="entry name" value="Nicotinate-nucleotide diphosphorylase (Carboxylating)"/>
    <property type="match status" value="1"/>
</dbReference>
<dbReference type="InterPro" id="IPR037128">
    <property type="entry name" value="Quinolinate_PRibosylTase_N_sf"/>
</dbReference>
<dbReference type="GO" id="GO:0004514">
    <property type="term" value="F:nicotinate-nucleotide diphosphorylase (carboxylating) activity"/>
    <property type="evidence" value="ECO:0007669"/>
    <property type="project" value="UniProtKB-EC"/>
</dbReference>
<dbReference type="PANTHER" id="PTHR32179:SF3">
    <property type="entry name" value="NICOTINATE-NUCLEOTIDE PYROPHOSPHORYLASE [CARBOXYLATING]"/>
    <property type="match status" value="1"/>
</dbReference>
<accession>A0A2H0YLZ2</accession>
<dbReference type="InterPro" id="IPR013785">
    <property type="entry name" value="Aldolase_TIM"/>
</dbReference>
<dbReference type="CDD" id="cd01572">
    <property type="entry name" value="QPRTase"/>
    <property type="match status" value="1"/>
</dbReference>
<feature type="domain" description="Quinolinate phosphoribosyl transferase N-terminal" evidence="15">
    <location>
        <begin position="22"/>
        <end position="107"/>
    </location>
</feature>